<dbReference type="Gramene" id="BGIOSGA007519-TA">
    <property type="protein sequence ID" value="BGIOSGA007519-PA"/>
    <property type="gene ID" value="BGIOSGA007519"/>
</dbReference>
<dbReference type="EMBL" id="CM000127">
    <property type="protein sequence ID" value="EEC72470.1"/>
    <property type="molecule type" value="Genomic_DNA"/>
</dbReference>
<evidence type="ECO:0000313" key="1">
    <source>
        <dbReference type="EMBL" id="EEC72470.1"/>
    </source>
</evidence>
<evidence type="ECO:0000313" key="2">
    <source>
        <dbReference type="Proteomes" id="UP000007015"/>
    </source>
</evidence>
<keyword evidence="2" id="KW-1185">Reference proteome</keyword>
<dbReference type="Proteomes" id="UP000007015">
    <property type="component" value="Chromosome 2"/>
</dbReference>
<name>B8AHG9_ORYSI</name>
<protein>
    <submittedName>
        <fullName evidence="1">Uncharacterized protein</fullName>
    </submittedName>
</protein>
<organism evidence="1 2">
    <name type="scientific">Oryza sativa subsp. indica</name>
    <name type="common">Rice</name>
    <dbReference type="NCBI Taxonomy" id="39946"/>
    <lineage>
        <taxon>Eukaryota</taxon>
        <taxon>Viridiplantae</taxon>
        <taxon>Streptophyta</taxon>
        <taxon>Embryophyta</taxon>
        <taxon>Tracheophyta</taxon>
        <taxon>Spermatophyta</taxon>
        <taxon>Magnoliopsida</taxon>
        <taxon>Liliopsida</taxon>
        <taxon>Poales</taxon>
        <taxon>Poaceae</taxon>
        <taxon>BOP clade</taxon>
        <taxon>Oryzoideae</taxon>
        <taxon>Oryzeae</taxon>
        <taxon>Oryzinae</taxon>
        <taxon>Oryza</taxon>
        <taxon>Oryza sativa</taxon>
    </lineage>
</organism>
<reference evidence="1 2" key="1">
    <citation type="journal article" date="2005" name="PLoS Biol.">
        <title>The genomes of Oryza sativa: a history of duplications.</title>
        <authorList>
            <person name="Yu J."/>
            <person name="Wang J."/>
            <person name="Lin W."/>
            <person name="Li S."/>
            <person name="Li H."/>
            <person name="Zhou J."/>
            <person name="Ni P."/>
            <person name="Dong W."/>
            <person name="Hu S."/>
            <person name="Zeng C."/>
            <person name="Zhang J."/>
            <person name="Zhang Y."/>
            <person name="Li R."/>
            <person name="Xu Z."/>
            <person name="Li S."/>
            <person name="Li X."/>
            <person name="Zheng H."/>
            <person name="Cong L."/>
            <person name="Lin L."/>
            <person name="Yin J."/>
            <person name="Geng J."/>
            <person name="Li G."/>
            <person name="Shi J."/>
            <person name="Liu J."/>
            <person name="Lv H."/>
            <person name="Li J."/>
            <person name="Wang J."/>
            <person name="Deng Y."/>
            <person name="Ran L."/>
            <person name="Shi X."/>
            <person name="Wang X."/>
            <person name="Wu Q."/>
            <person name="Li C."/>
            <person name="Ren X."/>
            <person name="Wang J."/>
            <person name="Wang X."/>
            <person name="Li D."/>
            <person name="Liu D."/>
            <person name="Zhang X."/>
            <person name="Ji Z."/>
            <person name="Zhao W."/>
            <person name="Sun Y."/>
            <person name="Zhang Z."/>
            <person name="Bao J."/>
            <person name="Han Y."/>
            <person name="Dong L."/>
            <person name="Ji J."/>
            <person name="Chen P."/>
            <person name="Wu S."/>
            <person name="Liu J."/>
            <person name="Xiao Y."/>
            <person name="Bu D."/>
            <person name="Tan J."/>
            <person name="Yang L."/>
            <person name="Ye C."/>
            <person name="Zhang J."/>
            <person name="Xu J."/>
            <person name="Zhou Y."/>
            <person name="Yu Y."/>
            <person name="Zhang B."/>
            <person name="Zhuang S."/>
            <person name="Wei H."/>
            <person name="Liu B."/>
            <person name="Lei M."/>
            <person name="Yu H."/>
            <person name="Li Y."/>
            <person name="Xu H."/>
            <person name="Wei S."/>
            <person name="He X."/>
            <person name="Fang L."/>
            <person name="Zhang Z."/>
            <person name="Zhang Y."/>
            <person name="Huang X."/>
            <person name="Su Z."/>
            <person name="Tong W."/>
            <person name="Li J."/>
            <person name="Tong Z."/>
            <person name="Li S."/>
            <person name="Ye J."/>
            <person name="Wang L."/>
            <person name="Fang L."/>
            <person name="Lei T."/>
            <person name="Chen C."/>
            <person name="Chen H."/>
            <person name="Xu Z."/>
            <person name="Li H."/>
            <person name="Huang H."/>
            <person name="Zhang F."/>
            <person name="Xu H."/>
            <person name="Li N."/>
            <person name="Zhao C."/>
            <person name="Li S."/>
            <person name="Dong L."/>
            <person name="Huang Y."/>
            <person name="Li L."/>
            <person name="Xi Y."/>
            <person name="Qi Q."/>
            <person name="Li W."/>
            <person name="Zhang B."/>
            <person name="Hu W."/>
            <person name="Zhang Y."/>
            <person name="Tian X."/>
            <person name="Jiao Y."/>
            <person name="Liang X."/>
            <person name="Jin J."/>
            <person name="Gao L."/>
            <person name="Zheng W."/>
            <person name="Hao B."/>
            <person name="Liu S."/>
            <person name="Wang W."/>
            <person name="Yuan L."/>
            <person name="Cao M."/>
            <person name="McDermott J."/>
            <person name="Samudrala R."/>
            <person name="Wang J."/>
            <person name="Wong G.K."/>
            <person name="Yang H."/>
        </authorList>
    </citation>
    <scope>NUCLEOTIDE SEQUENCE [LARGE SCALE GENOMIC DNA]</scope>
    <source>
        <strain evidence="2">cv. 93-11</strain>
    </source>
</reference>
<sequence>MRRPQCRSEGSAEERSPVPAAAHLAGGWLAVAMVVDVAATKFATTAADCGACCDAGDRVKNLAATREAWRPR</sequence>
<gene>
    <name evidence="1" type="ORF">OsI_05825</name>
</gene>
<dbReference type="AlphaFoldDB" id="B8AHG9"/>
<dbReference type="HOGENOM" id="CLU_2726680_0_0_1"/>
<proteinExistence type="predicted"/>
<accession>B8AHG9</accession>